<accession>A0A2P4PX53</accession>
<dbReference type="PANTHER" id="PTHR44329">
    <property type="entry name" value="SERINE/THREONINE-PROTEIN KINASE TNNI3K-RELATED"/>
    <property type="match status" value="1"/>
</dbReference>
<dbReference type="InterPro" id="IPR051681">
    <property type="entry name" value="Ser/Thr_Kinases-Pseudokinases"/>
</dbReference>
<dbReference type="GO" id="GO:0004674">
    <property type="term" value="F:protein serine/threonine kinase activity"/>
    <property type="evidence" value="ECO:0007669"/>
    <property type="project" value="TreeGrafter"/>
</dbReference>
<dbReference type="Proteomes" id="UP000018888">
    <property type="component" value="Unassembled WGS sequence"/>
</dbReference>
<dbReference type="SUPFAM" id="SSF56112">
    <property type="entry name" value="Protein kinase-like (PK-like)"/>
    <property type="match status" value="1"/>
</dbReference>
<organism evidence="2 3">
    <name type="scientific">Rhizophagus irregularis (strain DAOM 181602 / DAOM 197198 / MUCL 43194)</name>
    <name type="common">Arbuscular mycorrhizal fungus</name>
    <name type="synonym">Glomus intraradices</name>
    <dbReference type="NCBI Taxonomy" id="747089"/>
    <lineage>
        <taxon>Eukaryota</taxon>
        <taxon>Fungi</taxon>
        <taxon>Fungi incertae sedis</taxon>
        <taxon>Mucoromycota</taxon>
        <taxon>Glomeromycotina</taxon>
        <taxon>Glomeromycetes</taxon>
        <taxon>Glomerales</taxon>
        <taxon>Glomeraceae</taxon>
        <taxon>Rhizophagus</taxon>
    </lineage>
</organism>
<dbReference type="AlphaFoldDB" id="A0A2P4PX53"/>
<evidence type="ECO:0000259" key="1">
    <source>
        <dbReference type="PROSITE" id="PS50011"/>
    </source>
</evidence>
<protein>
    <submittedName>
        <fullName evidence="2">Kinase-like domain-containing protein</fullName>
    </submittedName>
</protein>
<keyword evidence="3" id="KW-1185">Reference proteome</keyword>
<dbReference type="InterPro" id="IPR011009">
    <property type="entry name" value="Kinase-like_dom_sf"/>
</dbReference>
<reference evidence="2 3" key="1">
    <citation type="journal article" date="2013" name="Proc. Natl. Acad. Sci. U.S.A.">
        <title>Genome of an arbuscular mycorrhizal fungus provides insight into the oldest plant symbiosis.</title>
        <authorList>
            <person name="Tisserant E."/>
            <person name="Malbreil M."/>
            <person name="Kuo A."/>
            <person name="Kohler A."/>
            <person name="Symeonidi A."/>
            <person name="Balestrini R."/>
            <person name="Charron P."/>
            <person name="Duensing N."/>
            <person name="Frei Dit Frey N."/>
            <person name="Gianinazzi-Pearson V."/>
            <person name="Gilbert L.B."/>
            <person name="Handa Y."/>
            <person name="Herr J.R."/>
            <person name="Hijri M."/>
            <person name="Koul R."/>
            <person name="Kawaguchi M."/>
            <person name="Krajinski F."/>
            <person name="Lammers P.J."/>
            <person name="Masclaux F.G."/>
            <person name="Murat C."/>
            <person name="Morin E."/>
            <person name="Ndikumana S."/>
            <person name="Pagni M."/>
            <person name="Petitpierre D."/>
            <person name="Requena N."/>
            <person name="Rosikiewicz P."/>
            <person name="Riley R."/>
            <person name="Saito K."/>
            <person name="San Clemente H."/>
            <person name="Shapiro H."/>
            <person name="van Tuinen D."/>
            <person name="Becard G."/>
            <person name="Bonfante P."/>
            <person name="Paszkowski U."/>
            <person name="Shachar-Hill Y.Y."/>
            <person name="Tuskan G.A."/>
            <person name="Young P.W."/>
            <person name="Sanders I.R."/>
            <person name="Henrissat B."/>
            <person name="Rensing S.A."/>
            <person name="Grigoriev I.V."/>
            <person name="Corradi N."/>
            <person name="Roux C."/>
            <person name="Martin F."/>
        </authorList>
    </citation>
    <scope>NUCLEOTIDE SEQUENCE [LARGE SCALE GENOMIC DNA]</scope>
    <source>
        <strain evidence="2 3">DAOM 197198</strain>
    </source>
</reference>
<dbReference type="VEuPathDB" id="FungiDB:RhiirFUN_008039"/>
<dbReference type="EMBL" id="AUPC02000127">
    <property type="protein sequence ID" value="POG69950.1"/>
    <property type="molecule type" value="Genomic_DNA"/>
</dbReference>
<dbReference type="InterPro" id="IPR001245">
    <property type="entry name" value="Ser-Thr/Tyr_kinase_cat_dom"/>
</dbReference>
<sequence>MTKIREKLFNIAINKAYVLTDYNIQSTLDKQFEFRKQIILADKSLTKNEISCAINSLNKHFDYYKLLFTKGQKEFVKCQMETLRSDYIVEWIPYDNLKNIKFLTKGGCSEIYTAVWIDGSYEEWVSKEKQLKRYGEQNVVLKKLENGKSHLSISKKYSQVVPCYGLIKDTSDGNYILVMDHMDVNLREYLQQNHNNLKWKERIQIIRNITFSLSEIHQENVIHRDLHSGNILFGTISQLFKLSDFGFCRPADKPLNILASCLCGKFHPDNQPPFINFENDCELALKIINGMRPKIVSGTPLEYKELMERSNTAPKINDISNLKLTIQVADYLQAYQFKNLPEPKNATEEEGTLSIIYI</sequence>
<dbReference type="PANTHER" id="PTHR44329:SF214">
    <property type="entry name" value="PROTEIN KINASE DOMAIN-CONTAINING PROTEIN"/>
    <property type="match status" value="1"/>
</dbReference>
<dbReference type="GO" id="GO:0005524">
    <property type="term" value="F:ATP binding"/>
    <property type="evidence" value="ECO:0007669"/>
    <property type="project" value="InterPro"/>
</dbReference>
<dbReference type="Gene3D" id="1.10.510.10">
    <property type="entry name" value="Transferase(Phosphotransferase) domain 1"/>
    <property type="match status" value="1"/>
</dbReference>
<evidence type="ECO:0000313" key="3">
    <source>
        <dbReference type="Proteomes" id="UP000018888"/>
    </source>
</evidence>
<feature type="domain" description="Protein kinase" evidence="1">
    <location>
        <begin position="97"/>
        <end position="358"/>
    </location>
</feature>
<reference evidence="2 3" key="2">
    <citation type="journal article" date="2018" name="New Phytol.">
        <title>High intraspecific genome diversity in the model arbuscular mycorrhizal symbiont Rhizophagus irregularis.</title>
        <authorList>
            <person name="Chen E.C.H."/>
            <person name="Morin E."/>
            <person name="Beaudet D."/>
            <person name="Noel J."/>
            <person name="Yildirir G."/>
            <person name="Ndikumana S."/>
            <person name="Charron P."/>
            <person name="St-Onge C."/>
            <person name="Giorgi J."/>
            <person name="Kruger M."/>
            <person name="Marton T."/>
            <person name="Ropars J."/>
            <person name="Grigoriev I.V."/>
            <person name="Hainaut M."/>
            <person name="Henrissat B."/>
            <person name="Roux C."/>
            <person name="Martin F."/>
            <person name="Corradi N."/>
        </authorList>
    </citation>
    <scope>NUCLEOTIDE SEQUENCE [LARGE SCALE GENOMIC DNA]</scope>
    <source>
        <strain evidence="2 3">DAOM 197198</strain>
    </source>
</reference>
<dbReference type="PROSITE" id="PS50011">
    <property type="entry name" value="PROTEIN_KINASE_DOM"/>
    <property type="match status" value="1"/>
</dbReference>
<dbReference type="Pfam" id="PF07714">
    <property type="entry name" value="PK_Tyr_Ser-Thr"/>
    <property type="match status" value="1"/>
</dbReference>
<dbReference type="InterPro" id="IPR000719">
    <property type="entry name" value="Prot_kinase_dom"/>
</dbReference>
<comment type="caution">
    <text evidence="2">The sequence shown here is derived from an EMBL/GenBank/DDBJ whole genome shotgun (WGS) entry which is preliminary data.</text>
</comment>
<gene>
    <name evidence="2" type="ORF">GLOIN_2v1776348</name>
</gene>
<name>A0A2P4PX53_RHIID</name>
<proteinExistence type="predicted"/>
<evidence type="ECO:0000313" key="2">
    <source>
        <dbReference type="EMBL" id="POG69950.1"/>
    </source>
</evidence>